<accession>A0A0A2LLQ6</accession>
<dbReference type="eggNOG" id="ENOG50346ZK">
    <property type="taxonomic scope" value="Bacteria"/>
</dbReference>
<dbReference type="AlphaFoldDB" id="A0A0A2LLQ6"/>
<name>A0A0A2LLQ6_9FLAO</name>
<gene>
    <name evidence="1" type="ORF">Q763_11135</name>
</gene>
<evidence type="ECO:0008006" key="3">
    <source>
        <dbReference type="Google" id="ProtNLM"/>
    </source>
</evidence>
<reference evidence="1 2" key="1">
    <citation type="submission" date="2013-09" db="EMBL/GenBank/DDBJ databases">
        <authorList>
            <person name="Zeng Z."/>
            <person name="Chen C."/>
        </authorList>
    </citation>
    <scope>NUCLEOTIDE SEQUENCE [LARGE SCALE GENOMIC DNA]</scope>
    <source>
        <strain evidence="1 2">F44-8</strain>
    </source>
</reference>
<dbReference type="STRING" id="1406840.Q763_11135"/>
<evidence type="ECO:0000313" key="1">
    <source>
        <dbReference type="EMBL" id="KGO80206.1"/>
    </source>
</evidence>
<sequence>MFNLLKRFFLIISLLLLLLSCDDNLLPYYDTQQPGEIVIRGYSVSDSLQVIVDEAPIIINEKSVFLKYMDSDYEFVYYNDKAKNVDIVINETWEILKSYSFTNNKPFDTLSFFYSNGTYIDNVLRFKKSVLNEQGTTGYKFIFPSLNRYSNTNYTGPLDGIIRNTSGTVLGTVENITSDNFSSFSEFSFSSPPIIKMELVKHGTTESYIAGRQILVTMVMQANKSRMIVLEEKQDESGSFSGVDGIVDLNDYFEFETE</sequence>
<evidence type="ECO:0000313" key="2">
    <source>
        <dbReference type="Proteomes" id="UP000030129"/>
    </source>
</evidence>
<comment type="caution">
    <text evidence="1">The sequence shown here is derived from an EMBL/GenBank/DDBJ whole genome shotgun (WGS) entry which is preliminary data.</text>
</comment>
<keyword evidence="2" id="KW-1185">Reference proteome</keyword>
<dbReference type="EMBL" id="JRLV01000011">
    <property type="protein sequence ID" value="KGO80206.1"/>
    <property type="molecule type" value="Genomic_DNA"/>
</dbReference>
<dbReference type="Proteomes" id="UP000030129">
    <property type="component" value="Unassembled WGS sequence"/>
</dbReference>
<proteinExistence type="predicted"/>
<dbReference type="PROSITE" id="PS51257">
    <property type="entry name" value="PROKAR_LIPOPROTEIN"/>
    <property type="match status" value="1"/>
</dbReference>
<protein>
    <recommendedName>
        <fullName evidence="3">Lipoprotein</fullName>
    </recommendedName>
</protein>
<organism evidence="1 2">
    <name type="scientific">Flavobacterium beibuense F44-8</name>
    <dbReference type="NCBI Taxonomy" id="1406840"/>
    <lineage>
        <taxon>Bacteria</taxon>
        <taxon>Pseudomonadati</taxon>
        <taxon>Bacteroidota</taxon>
        <taxon>Flavobacteriia</taxon>
        <taxon>Flavobacteriales</taxon>
        <taxon>Flavobacteriaceae</taxon>
        <taxon>Flavobacterium</taxon>
    </lineage>
</organism>